<dbReference type="HAMAP" id="MF_01393">
    <property type="entry name" value="ATP_synth_a_bact"/>
    <property type="match status" value="1"/>
</dbReference>
<keyword evidence="14" id="KW-1185">Reference proteome</keyword>
<dbReference type="KEGG" id="smen:SAMEA4412692_1307"/>
<keyword evidence="5 11" id="KW-0812">Transmembrane</keyword>
<feature type="transmembrane region" description="Helical" evidence="11">
    <location>
        <begin position="17"/>
        <end position="38"/>
    </location>
</feature>
<feature type="transmembrane region" description="Helical" evidence="11">
    <location>
        <begin position="114"/>
        <end position="130"/>
    </location>
</feature>
<evidence type="ECO:0000313" key="13">
    <source>
        <dbReference type="EMBL" id="SNU88994.1"/>
    </source>
</evidence>
<dbReference type="NCBIfam" id="TIGR01131">
    <property type="entry name" value="ATP_synt_6_or_A"/>
    <property type="match status" value="1"/>
</dbReference>
<evidence type="ECO:0000256" key="8">
    <source>
        <dbReference type="ARBA" id="ARBA00023065"/>
    </source>
</evidence>
<evidence type="ECO:0000256" key="6">
    <source>
        <dbReference type="ARBA" id="ARBA00022781"/>
    </source>
</evidence>
<evidence type="ECO:0000256" key="1">
    <source>
        <dbReference type="ARBA" id="ARBA00004141"/>
    </source>
</evidence>
<dbReference type="RefSeq" id="WP_018373241.1">
    <property type="nucleotide sequence ID" value="NZ_LT906439.1"/>
</dbReference>
<keyword evidence="11" id="KW-1003">Cell membrane</keyword>
<dbReference type="GO" id="GO:0045259">
    <property type="term" value="C:proton-transporting ATP synthase complex"/>
    <property type="evidence" value="ECO:0007669"/>
    <property type="project" value="UniProtKB-KW"/>
</dbReference>
<dbReference type="AlphaFoldDB" id="A0A239SW79"/>
<evidence type="ECO:0000256" key="3">
    <source>
        <dbReference type="ARBA" id="ARBA00022448"/>
    </source>
</evidence>
<accession>A0A239SW79</accession>
<dbReference type="PROSITE" id="PS00449">
    <property type="entry name" value="ATPASE_A"/>
    <property type="match status" value="1"/>
</dbReference>
<reference evidence="13 14" key="1">
    <citation type="submission" date="2017-06" db="EMBL/GenBank/DDBJ databases">
        <authorList>
            <consortium name="Pathogen Informatics"/>
        </authorList>
    </citation>
    <scope>NUCLEOTIDE SEQUENCE [LARGE SCALE GENOMIC DNA]</scope>
    <source>
        <strain evidence="13 14">NCTC13788</strain>
    </source>
</reference>
<dbReference type="PANTHER" id="PTHR42823:SF3">
    <property type="entry name" value="ATP SYNTHASE SUBUNIT A, CHLOROPLASTIC"/>
    <property type="match status" value="1"/>
</dbReference>
<dbReference type="Proteomes" id="UP000215185">
    <property type="component" value="Chromosome 1"/>
</dbReference>
<dbReference type="InterPro" id="IPR045082">
    <property type="entry name" value="ATP_syn_F0_a_bact/chloroplast"/>
</dbReference>
<dbReference type="CDD" id="cd00310">
    <property type="entry name" value="ATP-synt_Fo_a_6"/>
    <property type="match status" value="1"/>
</dbReference>
<name>A0A239SW79_9STRE</name>
<dbReference type="Gene3D" id="1.20.120.220">
    <property type="entry name" value="ATP synthase, F0 complex, subunit A"/>
    <property type="match status" value="1"/>
</dbReference>
<proteinExistence type="inferred from homology"/>
<keyword evidence="4 11" id="KW-0138">CF(0)</keyword>
<gene>
    <name evidence="11 13" type="primary">atpB</name>
    <name evidence="13" type="ORF">SAMEA4412692_01307</name>
</gene>
<evidence type="ECO:0000256" key="9">
    <source>
        <dbReference type="ARBA" id="ARBA00023136"/>
    </source>
</evidence>
<dbReference type="SUPFAM" id="SSF81336">
    <property type="entry name" value="F1F0 ATP synthase subunit A"/>
    <property type="match status" value="1"/>
</dbReference>
<keyword evidence="6 11" id="KW-0375">Hydrogen ion transport</keyword>
<keyword evidence="3 11" id="KW-0813">Transport</keyword>
<keyword evidence="13" id="KW-0378">Hydrolase</keyword>
<organism evidence="13 14">
    <name type="scientific">Streptococcus merionis</name>
    <dbReference type="NCBI Taxonomy" id="400065"/>
    <lineage>
        <taxon>Bacteria</taxon>
        <taxon>Bacillati</taxon>
        <taxon>Bacillota</taxon>
        <taxon>Bacilli</taxon>
        <taxon>Lactobacillales</taxon>
        <taxon>Streptococcaceae</taxon>
        <taxon>Streptococcus</taxon>
    </lineage>
</organism>
<dbReference type="PANTHER" id="PTHR42823">
    <property type="entry name" value="ATP SYNTHASE SUBUNIT A, CHLOROPLASTIC"/>
    <property type="match status" value="1"/>
</dbReference>
<protein>
    <recommendedName>
        <fullName evidence="11 12">ATP synthase subunit a</fullName>
    </recommendedName>
    <alternativeName>
        <fullName evidence="11">ATP synthase F0 sector subunit a</fullName>
    </alternativeName>
    <alternativeName>
        <fullName evidence="11">F-ATPase subunit 6</fullName>
    </alternativeName>
</protein>
<sequence>MESHTPQLELGPITFDLTILAMTLLTVFLVFFLVLWASRDMQLKPKGKQNVLEWVYDFVIGVTAPNLGQTYARQYSLFYFTLFTFLLVANNLGLVAKIEGHHELSYWMSPTANMYYALGLSLMITLYNNYQSLKINGVKGYFKEFITPPAMTFFNVLEEFTNFLSLGLRLFGNIYAGEVVIDLIIQMSKVNVLTGPISFLLSLLWIAFSVFISCLQAYVFVLLASMYLGKKIKHHSEKES</sequence>
<dbReference type="GO" id="GO:0042777">
    <property type="term" value="P:proton motive force-driven plasma membrane ATP synthesis"/>
    <property type="evidence" value="ECO:0007669"/>
    <property type="project" value="TreeGrafter"/>
</dbReference>
<dbReference type="PRINTS" id="PR00123">
    <property type="entry name" value="ATPASEA"/>
</dbReference>
<comment type="subcellular location">
    <subcellularLocation>
        <location evidence="11 12">Cell membrane</location>
        <topology evidence="11 12">Multi-pass membrane protein</topology>
    </subcellularLocation>
    <subcellularLocation>
        <location evidence="1">Membrane</location>
        <topology evidence="1">Multi-pass membrane protein</topology>
    </subcellularLocation>
</comment>
<comment type="similarity">
    <text evidence="2 11 12">Belongs to the ATPase A chain family.</text>
</comment>
<dbReference type="Pfam" id="PF00119">
    <property type="entry name" value="ATP-synt_A"/>
    <property type="match status" value="1"/>
</dbReference>
<keyword evidence="10 11" id="KW-0066">ATP synthesis</keyword>
<dbReference type="EMBL" id="LT906439">
    <property type="protein sequence ID" value="SNU88994.1"/>
    <property type="molecule type" value="Genomic_DNA"/>
</dbReference>
<dbReference type="STRING" id="1123308.GCA_000380085_00671"/>
<feature type="transmembrane region" description="Helical" evidence="11">
    <location>
        <begin position="77"/>
        <end position="94"/>
    </location>
</feature>
<dbReference type="NCBIfam" id="NF004479">
    <property type="entry name" value="PRK05815.1-4"/>
    <property type="match status" value="1"/>
</dbReference>
<evidence type="ECO:0000313" key="14">
    <source>
        <dbReference type="Proteomes" id="UP000215185"/>
    </source>
</evidence>
<evidence type="ECO:0000256" key="10">
    <source>
        <dbReference type="ARBA" id="ARBA00023310"/>
    </source>
</evidence>
<dbReference type="GO" id="GO:0005886">
    <property type="term" value="C:plasma membrane"/>
    <property type="evidence" value="ECO:0007669"/>
    <property type="project" value="UniProtKB-SubCell"/>
</dbReference>
<feature type="transmembrane region" description="Helical" evidence="11">
    <location>
        <begin position="197"/>
        <end position="228"/>
    </location>
</feature>
<dbReference type="GO" id="GO:0046933">
    <property type="term" value="F:proton-transporting ATP synthase activity, rotational mechanism"/>
    <property type="evidence" value="ECO:0007669"/>
    <property type="project" value="UniProtKB-UniRule"/>
</dbReference>
<dbReference type="InterPro" id="IPR023011">
    <property type="entry name" value="ATP_synth_F0_asu_AS"/>
</dbReference>
<dbReference type="OrthoDB" id="9789241at2"/>
<dbReference type="GO" id="GO:0016787">
    <property type="term" value="F:hydrolase activity"/>
    <property type="evidence" value="ECO:0007669"/>
    <property type="project" value="UniProtKB-KW"/>
</dbReference>
<keyword evidence="7 11" id="KW-1133">Transmembrane helix</keyword>
<dbReference type="InterPro" id="IPR035908">
    <property type="entry name" value="F0_ATP_A_sf"/>
</dbReference>
<evidence type="ECO:0000256" key="4">
    <source>
        <dbReference type="ARBA" id="ARBA00022547"/>
    </source>
</evidence>
<evidence type="ECO:0000256" key="12">
    <source>
        <dbReference type="RuleBase" id="RU000483"/>
    </source>
</evidence>
<evidence type="ECO:0000256" key="11">
    <source>
        <dbReference type="HAMAP-Rule" id="MF_01393"/>
    </source>
</evidence>
<evidence type="ECO:0000256" key="5">
    <source>
        <dbReference type="ARBA" id="ARBA00022692"/>
    </source>
</evidence>
<feature type="transmembrane region" description="Helical" evidence="11">
    <location>
        <begin position="166"/>
        <end position="185"/>
    </location>
</feature>
<evidence type="ECO:0000256" key="2">
    <source>
        <dbReference type="ARBA" id="ARBA00006810"/>
    </source>
</evidence>
<keyword evidence="8 11" id="KW-0406">Ion transport</keyword>
<dbReference type="eggNOG" id="COG0356">
    <property type="taxonomic scope" value="Bacteria"/>
</dbReference>
<evidence type="ECO:0000256" key="7">
    <source>
        <dbReference type="ARBA" id="ARBA00022989"/>
    </source>
</evidence>
<comment type="function">
    <text evidence="11 12">Key component of the proton channel; it plays a direct role in the translocation of protons across the membrane.</text>
</comment>
<keyword evidence="9 11" id="KW-0472">Membrane</keyword>
<dbReference type="InterPro" id="IPR000568">
    <property type="entry name" value="ATP_synth_F0_asu"/>
</dbReference>